<name>A0ABX1GAX3_9GAMM</name>
<evidence type="ECO:0000259" key="4">
    <source>
        <dbReference type="PROSITE" id="PS01124"/>
    </source>
</evidence>
<sequence length="341" mass="40021">MSNYPSISSYFLSAALKHYKDGPARNQLLRRHHISPELLNSPSARIAGNHFADLLRDLMLTMEDEILGYGAQPQRLGCWQTMSKLACQQQDLQGALLELARFYRLIPWGVQSRFRHRGEIATFSLTPDAGQVFEPYLYESFLFYIYRMANWLISSQIPLTRVDFNFPRPRHHREYRFLFLCRNIRYEQDRCQLHFPASFQHRPVEQNALSLSRFLQHVNLSTIAQTFTRDSWRERVWQEIEQHLPRNVTFAEIASNLGLPAHQLRQHLHNEGYDYREIKDQLRRDRAIHFLSIDGLSVEQTSAQLGFSEPSAFIRAFKQWTGVQPGTYKRRRSTPGRIQAG</sequence>
<dbReference type="InterPro" id="IPR018060">
    <property type="entry name" value="HTH_AraC"/>
</dbReference>
<proteinExistence type="predicted"/>
<dbReference type="Proteomes" id="UP000765845">
    <property type="component" value="Unassembled WGS sequence"/>
</dbReference>
<evidence type="ECO:0000256" key="3">
    <source>
        <dbReference type="ARBA" id="ARBA00023163"/>
    </source>
</evidence>
<evidence type="ECO:0000313" key="6">
    <source>
        <dbReference type="Proteomes" id="UP000765845"/>
    </source>
</evidence>
<dbReference type="PANTHER" id="PTHR47894">
    <property type="entry name" value="HTH-TYPE TRANSCRIPTIONAL REGULATOR GADX"/>
    <property type="match status" value="1"/>
</dbReference>
<dbReference type="EMBL" id="JAAWWK010000001">
    <property type="protein sequence ID" value="NKI16318.1"/>
    <property type="molecule type" value="Genomic_DNA"/>
</dbReference>
<feature type="domain" description="HTH araC/xylS-type" evidence="4">
    <location>
        <begin position="234"/>
        <end position="331"/>
    </location>
</feature>
<organism evidence="5 6">
    <name type="scientific">Spongiibacter thalassae</name>
    <dbReference type="NCBI Taxonomy" id="2721624"/>
    <lineage>
        <taxon>Bacteria</taxon>
        <taxon>Pseudomonadati</taxon>
        <taxon>Pseudomonadota</taxon>
        <taxon>Gammaproteobacteria</taxon>
        <taxon>Cellvibrionales</taxon>
        <taxon>Spongiibacteraceae</taxon>
        <taxon>Spongiibacter</taxon>
    </lineage>
</organism>
<keyword evidence="2" id="KW-0238">DNA-binding</keyword>
<evidence type="ECO:0000313" key="5">
    <source>
        <dbReference type="EMBL" id="NKI16318.1"/>
    </source>
</evidence>
<evidence type="ECO:0000256" key="1">
    <source>
        <dbReference type="ARBA" id="ARBA00023015"/>
    </source>
</evidence>
<dbReference type="RefSeq" id="WP_168448843.1">
    <property type="nucleotide sequence ID" value="NZ_JAAWWK010000001.1"/>
</dbReference>
<keyword evidence="1" id="KW-0805">Transcription regulation</keyword>
<dbReference type="PROSITE" id="PS01124">
    <property type="entry name" value="HTH_ARAC_FAMILY_2"/>
    <property type="match status" value="1"/>
</dbReference>
<keyword evidence="3" id="KW-0804">Transcription</keyword>
<keyword evidence="6" id="KW-1185">Reference proteome</keyword>
<dbReference type="InterPro" id="IPR032687">
    <property type="entry name" value="AraC-type_N"/>
</dbReference>
<dbReference type="Pfam" id="PF12833">
    <property type="entry name" value="HTH_18"/>
    <property type="match status" value="1"/>
</dbReference>
<accession>A0ABX1GAX3</accession>
<reference evidence="5 6" key="1">
    <citation type="submission" date="2020-04" db="EMBL/GenBank/DDBJ databases">
        <authorList>
            <person name="Yoon J."/>
        </authorList>
    </citation>
    <scope>NUCLEOTIDE SEQUENCE [LARGE SCALE GENOMIC DNA]</scope>
    <source>
        <strain evidence="5 6">KMU-166</strain>
    </source>
</reference>
<dbReference type="SMART" id="SM00342">
    <property type="entry name" value="HTH_ARAC"/>
    <property type="match status" value="1"/>
</dbReference>
<comment type="caution">
    <text evidence="5">The sequence shown here is derived from an EMBL/GenBank/DDBJ whole genome shotgun (WGS) entry which is preliminary data.</text>
</comment>
<dbReference type="SUPFAM" id="SSF46689">
    <property type="entry name" value="Homeodomain-like"/>
    <property type="match status" value="1"/>
</dbReference>
<dbReference type="PANTHER" id="PTHR47894:SF1">
    <property type="entry name" value="HTH-TYPE TRANSCRIPTIONAL REGULATOR VQSM"/>
    <property type="match status" value="1"/>
</dbReference>
<dbReference type="Gene3D" id="1.10.10.60">
    <property type="entry name" value="Homeodomain-like"/>
    <property type="match status" value="1"/>
</dbReference>
<gene>
    <name evidence="5" type="ORF">HCU74_02680</name>
</gene>
<dbReference type="InterPro" id="IPR009057">
    <property type="entry name" value="Homeodomain-like_sf"/>
</dbReference>
<dbReference type="Pfam" id="PF12625">
    <property type="entry name" value="Arabinose_bd"/>
    <property type="match status" value="1"/>
</dbReference>
<protein>
    <submittedName>
        <fullName evidence="5">AraC family transcriptional regulator</fullName>
    </submittedName>
</protein>
<evidence type="ECO:0000256" key="2">
    <source>
        <dbReference type="ARBA" id="ARBA00023125"/>
    </source>
</evidence>